<proteinExistence type="predicted"/>
<name>A0A0N4VRU3_ENTVE</name>
<protein>
    <submittedName>
        <fullName evidence="3">Tnp_DDE_dom domain-containing protein</fullName>
    </submittedName>
</protein>
<evidence type="ECO:0000313" key="2">
    <source>
        <dbReference type="Proteomes" id="UP000274131"/>
    </source>
</evidence>
<sequence length="70" mass="8405">MGGFDNIKKEFMNRTKILLRSEVTWHQKTMGYRTLAVSKLKYVFLVANEAWSRLQQLLSEARQWDKEVRE</sequence>
<reference evidence="3" key="1">
    <citation type="submission" date="2017-02" db="UniProtKB">
        <authorList>
            <consortium name="WormBaseParasite"/>
        </authorList>
    </citation>
    <scope>IDENTIFICATION</scope>
</reference>
<keyword evidence="2" id="KW-1185">Reference proteome</keyword>
<dbReference type="EMBL" id="UXUI01018765">
    <property type="protein sequence ID" value="VDD98138.1"/>
    <property type="molecule type" value="Genomic_DNA"/>
</dbReference>
<gene>
    <name evidence="1" type="ORF">EVEC_LOCUS12889</name>
</gene>
<accession>A0A0N4VRU3</accession>
<reference evidence="1 2" key="2">
    <citation type="submission" date="2018-10" db="EMBL/GenBank/DDBJ databases">
        <authorList>
            <consortium name="Pathogen Informatics"/>
        </authorList>
    </citation>
    <scope>NUCLEOTIDE SEQUENCE [LARGE SCALE GENOMIC DNA]</scope>
</reference>
<dbReference type="WBParaSite" id="EVEC_0001376601-mRNA-1">
    <property type="protein sequence ID" value="EVEC_0001376601-mRNA-1"/>
    <property type="gene ID" value="EVEC_0001376601"/>
</dbReference>
<evidence type="ECO:0000313" key="1">
    <source>
        <dbReference type="EMBL" id="VDD98138.1"/>
    </source>
</evidence>
<evidence type="ECO:0000313" key="3">
    <source>
        <dbReference type="WBParaSite" id="EVEC_0001376601-mRNA-1"/>
    </source>
</evidence>
<organism evidence="3">
    <name type="scientific">Enterobius vermicularis</name>
    <name type="common">Human pinworm</name>
    <dbReference type="NCBI Taxonomy" id="51028"/>
    <lineage>
        <taxon>Eukaryota</taxon>
        <taxon>Metazoa</taxon>
        <taxon>Ecdysozoa</taxon>
        <taxon>Nematoda</taxon>
        <taxon>Chromadorea</taxon>
        <taxon>Rhabditida</taxon>
        <taxon>Spirurina</taxon>
        <taxon>Oxyuridomorpha</taxon>
        <taxon>Oxyuroidea</taxon>
        <taxon>Oxyuridae</taxon>
        <taxon>Enterobius</taxon>
    </lineage>
</organism>
<dbReference type="AlphaFoldDB" id="A0A0N4VRU3"/>
<dbReference type="Proteomes" id="UP000274131">
    <property type="component" value="Unassembled WGS sequence"/>
</dbReference>